<evidence type="ECO:0000256" key="1">
    <source>
        <dbReference type="SAM" id="Phobius"/>
    </source>
</evidence>
<accession>A0AAQ4D4F8</accession>
<proteinExistence type="predicted"/>
<name>A0AAQ4D4F8_AMBAM</name>
<organism evidence="2 3">
    <name type="scientific">Amblyomma americanum</name>
    <name type="common">Lone star tick</name>
    <dbReference type="NCBI Taxonomy" id="6943"/>
    <lineage>
        <taxon>Eukaryota</taxon>
        <taxon>Metazoa</taxon>
        <taxon>Ecdysozoa</taxon>
        <taxon>Arthropoda</taxon>
        <taxon>Chelicerata</taxon>
        <taxon>Arachnida</taxon>
        <taxon>Acari</taxon>
        <taxon>Parasitiformes</taxon>
        <taxon>Ixodida</taxon>
        <taxon>Ixodoidea</taxon>
        <taxon>Ixodidae</taxon>
        <taxon>Amblyomminae</taxon>
        <taxon>Amblyomma</taxon>
    </lineage>
</organism>
<keyword evidence="1" id="KW-0812">Transmembrane</keyword>
<dbReference type="EMBL" id="JARKHS020035306">
    <property type="protein sequence ID" value="KAK8757348.1"/>
    <property type="molecule type" value="Genomic_DNA"/>
</dbReference>
<protein>
    <submittedName>
        <fullName evidence="2">Uncharacterized protein</fullName>
    </submittedName>
</protein>
<evidence type="ECO:0000313" key="2">
    <source>
        <dbReference type="EMBL" id="KAK8757348.1"/>
    </source>
</evidence>
<comment type="caution">
    <text evidence="2">The sequence shown here is derived from an EMBL/GenBank/DDBJ whole genome shotgun (WGS) entry which is preliminary data.</text>
</comment>
<keyword evidence="3" id="KW-1185">Reference proteome</keyword>
<dbReference type="AlphaFoldDB" id="A0AAQ4D4F8"/>
<feature type="transmembrane region" description="Helical" evidence="1">
    <location>
        <begin position="384"/>
        <end position="407"/>
    </location>
</feature>
<keyword evidence="1" id="KW-0472">Membrane</keyword>
<reference evidence="2 3" key="1">
    <citation type="journal article" date="2023" name="Arcadia Sci">
        <title>De novo assembly of a long-read Amblyomma americanum tick genome.</title>
        <authorList>
            <person name="Chou S."/>
            <person name="Poskanzer K.E."/>
            <person name="Rollins M."/>
            <person name="Thuy-Boun P.S."/>
        </authorList>
    </citation>
    <scope>NUCLEOTIDE SEQUENCE [LARGE SCALE GENOMIC DNA]</scope>
    <source>
        <strain evidence="2">F_SG_1</strain>
        <tissue evidence="2">Salivary glands</tissue>
    </source>
</reference>
<evidence type="ECO:0000313" key="3">
    <source>
        <dbReference type="Proteomes" id="UP001321473"/>
    </source>
</evidence>
<sequence>MMPYCTFFMQLKIVPVVRHVETGLNLQSFLRAFLQTVNIYILQTKSLELVSALDHEDIIHLLPLIYGVENLNITEVTYNVEEESVRQLCLQLLKNRRLKTLVMTPKTWRHVPPAMLDDLTDILEMHNCPADIGGVSPQMFSLRYWHEVFAMNVETAQFINFDSDTNDNNKYVVTPFGAYRRVANQEWSDVYDYHRQIYTTAIALLHNKMVPIDDFVHLCMYEQHYVVRVKGIISNGYFKLHPDIITFLASQKQEAVLKTMEDSKSYIVANAASTTHSSTTQTTEEMIVEDNEIKDVTAPDLENEYDGNHPVEFEFNCLDVTSEDTIFGNVKNGSLVVLHNINGKIVLVPRVEIAETNMHSTVVKLPDETGITGTTPTSSSNYVVWIWMCAALVVLAIIGAMYGFGFCPKVKSKRSGRYSMPNDPDMFDDVSPRESVEMAETVQTRADILKEQSESLVIKDKPACDQGNVRAGDTTVKYTIADVEDCDNVSDTSDAAVPSTSSVTGVCKDKNDEFAHLDAVVENLKQYAGGEHKEKEYKIPMESDV</sequence>
<dbReference type="Proteomes" id="UP001321473">
    <property type="component" value="Unassembled WGS sequence"/>
</dbReference>
<keyword evidence="1" id="KW-1133">Transmembrane helix</keyword>
<gene>
    <name evidence="2" type="ORF">V5799_005020</name>
</gene>